<dbReference type="GO" id="GO:0005886">
    <property type="term" value="C:plasma membrane"/>
    <property type="evidence" value="ECO:0007669"/>
    <property type="project" value="TreeGrafter"/>
</dbReference>
<dbReference type="AlphaFoldDB" id="A0A7V8FHN0"/>
<keyword evidence="4" id="KW-0812">Transmembrane</keyword>
<gene>
    <name evidence="5" type="primary">yqiK</name>
    <name evidence="5" type="ORF">GAK31_01369</name>
</gene>
<reference evidence="6" key="1">
    <citation type="journal article" date="2020" name="MBio">
        <title>Horizontal gene transfer to a defensive symbiont with a reduced genome amongst a multipartite beetle microbiome.</title>
        <authorList>
            <person name="Waterworth S.C."/>
            <person name="Florez L.V."/>
            <person name="Rees E.R."/>
            <person name="Hertweck C."/>
            <person name="Kaltenpoth M."/>
            <person name="Kwan J.C."/>
        </authorList>
    </citation>
    <scope>NUCLEOTIDE SEQUENCE [LARGE SCALE GENOMIC DNA]</scope>
</reference>
<dbReference type="SUPFAM" id="SSF117892">
    <property type="entry name" value="Band 7/SPFH domain"/>
    <property type="match status" value="1"/>
</dbReference>
<comment type="subcellular location">
    <subcellularLocation>
        <location evidence="1">Endomembrane system</location>
    </subcellularLocation>
</comment>
<organism evidence="5 6">
    <name type="scientific">Stenotrophomonas maltophilia</name>
    <name type="common">Pseudomonas maltophilia</name>
    <name type="synonym">Xanthomonas maltophilia</name>
    <dbReference type="NCBI Taxonomy" id="40324"/>
    <lineage>
        <taxon>Bacteria</taxon>
        <taxon>Pseudomonadati</taxon>
        <taxon>Pseudomonadota</taxon>
        <taxon>Gammaproteobacteria</taxon>
        <taxon>Lysobacterales</taxon>
        <taxon>Lysobacteraceae</taxon>
        <taxon>Stenotrophomonas</taxon>
        <taxon>Stenotrophomonas maltophilia group</taxon>
    </lineage>
</organism>
<feature type="transmembrane region" description="Helical" evidence="4">
    <location>
        <begin position="6"/>
        <end position="29"/>
    </location>
</feature>
<dbReference type="GO" id="GO:0012505">
    <property type="term" value="C:endomembrane system"/>
    <property type="evidence" value="ECO:0007669"/>
    <property type="project" value="UniProtKB-SubCell"/>
</dbReference>
<feature type="transmembrane region" description="Helical" evidence="4">
    <location>
        <begin position="234"/>
        <end position="256"/>
    </location>
</feature>
<feature type="region of interest" description="Disordered" evidence="3">
    <location>
        <begin position="540"/>
        <end position="565"/>
    </location>
</feature>
<protein>
    <submittedName>
        <fullName evidence="5">Inner membrane protein YqiK</fullName>
    </submittedName>
</protein>
<sequence length="565" mass="62025">MQEFFAVVFAFPTLPYSIVLAVSVIYWLLAAFGLVDDGIAEASGLDPAVADAVDLPGLSGLLARWGLGGVPVMLVTALLAFFAWTLTYFVHLFVLLPLPALLRWGIGVAVLLLAPLPAIPLTAALLRPIRRLLLHLRPVPQASLLGRVGVVASPTVNARSGHANVDDGGAGLVLQVRSDTELQRGECIVLVEHLAAQHCYRVVRADAVALDFQDNLLPGNKGESPMTLATMAPFLIGVAILLVLMLGLAGLFKAFYRKVDQGVALIVNDMSATPKVHFTGALIIPVLYRAELMRISLITLQIDRRGKEGLICRDNMRADIAVAFYLRVNETQADVLRVAKAIGADRASDKHAVDELFNAKFSEALKTVGKKFDFTELFEKRQEFHDEIIAVIGNDLNGYVLEDVAIDYLEQTPKSLLDQFNILDAQGIRKITELTAAQNVVTNELEQNEKLAITKKNVQAREALLALERQQAEAEARQKREIETIRAREEAETAKVQEEQRQLSENARIEAQQLIDIRDQNRLREVEVAEQNRQRAVAIEAERVERAPAGTGHHRPRSAAAGRGA</sequence>
<evidence type="ECO:0000313" key="6">
    <source>
        <dbReference type="Proteomes" id="UP000487117"/>
    </source>
</evidence>
<evidence type="ECO:0000256" key="4">
    <source>
        <dbReference type="SAM" id="Phobius"/>
    </source>
</evidence>
<comment type="caution">
    <text evidence="5">The sequence shown here is derived from an EMBL/GenBank/DDBJ whole genome shotgun (WGS) entry which is preliminary data.</text>
</comment>
<feature type="coiled-coil region" evidence="2">
    <location>
        <begin position="455"/>
        <end position="506"/>
    </location>
</feature>
<feature type="transmembrane region" description="Helical" evidence="4">
    <location>
        <begin position="104"/>
        <end position="126"/>
    </location>
</feature>
<keyword evidence="4" id="KW-1133">Transmembrane helix</keyword>
<evidence type="ECO:0000256" key="2">
    <source>
        <dbReference type="SAM" id="Coils"/>
    </source>
</evidence>
<evidence type="ECO:0000313" key="5">
    <source>
        <dbReference type="EMBL" id="KAF1015886.1"/>
    </source>
</evidence>
<dbReference type="InterPro" id="IPR027705">
    <property type="entry name" value="Flotillin_fam"/>
</dbReference>
<dbReference type="PANTHER" id="PTHR13806:SF31">
    <property type="entry name" value="FLOTILLIN-LIKE PROTEIN 1-RELATED"/>
    <property type="match status" value="1"/>
</dbReference>
<proteinExistence type="predicted"/>
<dbReference type="InterPro" id="IPR036013">
    <property type="entry name" value="Band_7/SPFH_dom_sf"/>
</dbReference>
<name>A0A7V8FHN0_STEMA</name>
<evidence type="ECO:0000256" key="1">
    <source>
        <dbReference type="ARBA" id="ARBA00004308"/>
    </source>
</evidence>
<accession>A0A7V8FHN0</accession>
<feature type="transmembrane region" description="Helical" evidence="4">
    <location>
        <begin position="72"/>
        <end position="98"/>
    </location>
</feature>
<dbReference type="PANTHER" id="PTHR13806">
    <property type="entry name" value="FLOTILLIN-RELATED"/>
    <property type="match status" value="1"/>
</dbReference>
<dbReference type="Proteomes" id="UP000487117">
    <property type="component" value="Unassembled WGS sequence"/>
</dbReference>
<keyword evidence="4" id="KW-0472">Membrane</keyword>
<keyword evidence="2" id="KW-0175">Coiled coil</keyword>
<dbReference type="EMBL" id="WNDS01000002">
    <property type="protein sequence ID" value="KAF1015886.1"/>
    <property type="molecule type" value="Genomic_DNA"/>
</dbReference>
<evidence type="ECO:0000256" key="3">
    <source>
        <dbReference type="SAM" id="MobiDB-lite"/>
    </source>
</evidence>
<dbReference type="Gene3D" id="3.30.479.30">
    <property type="entry name" value="Band 7 domain"/>
    <property type="match status" value="1"/>
</dbReference>